<dbReference type="SUPFAM" id="SSF56112">
    <property type="entry name" value="Protein kinase-like (PK-like)"/>
    <property type="match status" value="1"/>
</dbReference>
<gene>
    <name evidence="2" type="ORF">DERYTH_LOCUS11855</name>
</gene>
<dbReference type="InterPro" id="IPR011009">
    <property type="entry name" value="Kinase-like_dom_sf"/>
</dbReference>
<reference evidence="2" key="1">
    <citation type="submission" date="2021-06" db="EMBL/GenBank/DDBJ databases">
        <authorList>
            <person name="Kallberg Y."/>
            <person name="Tangrot J."/>
            <person name="Rosling A."/>
        </authorList>
    </citation>
    <scope>NUCLEOTIDE SEQUENCE</scope>
    <source>
        <strain evidence="2">MA453B</strain>
    </source>
</reference>
<evidence type="ECO:0000313" key="2">
    <source>
        <dbReference type="EMBL" id="CAG8681888.1"/>
    </source>
</evidence>
<dbReference type="EMBL" id="CAJVPY010007528">
    <property type="protein sequence ID" value="CAG8681888.1"/>
    <property type="molecule type" value="Genomic_DNA"/>
</dbReference>
<protein>
    <submittedName>
        <fullName evidence="2">8029_t:CDS:1</fullName>
    </submittedName>
</protein>
<dbReference type="Proteomes" id="UP000789405">
    <property type="component" value="Unassembled WGS sequence"/>
</dbReference>
<keyword evidence="3" id="KW-1185">Reference proteome</keyword>
<dbReference type="Gene3D" id="1.10.510.10">
    <property type="entry name" value="Transferase(Phosphotransferase) domain 1"/>
    <property type="match status" value="1"/>
</dbReference>
<comment type="caution">
    <text evidence="2">The sequence shown here is derived from an EMBL/GenBank/DDBJ whole genome shotgun (WGS) entry which is preliminary data.</text>
</comment>
<sequence>MLKSLFRGKNLSSASGHSAHHGITCDHHLAREITYNNLRPSIPIYVPDLVTELICKCWDTNPNKRPSSEEICDIISDMLSNESAEFATQLKRADGKALENLMVSDISAPSHFGTQITSANHSKHRYVDSDNCKSFINNLESAGLDTVTQLKRVDKLLENLMISDISTPSHSTYRYVGSDKQNHLSNNCIYY</sequence>
<evidence type="ECO:0000313" key="3">
    <source>
        <dbReference type="Proteomes" id="UP000789405"/>
    </source>
</evidence>
<dbReference type="AlphaFoldDB" id="A0A9N9ER23"/>
<accession>A0A9N9ER23</accession>
<feature type="region of interest" description="Disordered" evidence="1">
    <location>
        <begin position="1"/>
        <end position="21"/>
    </location>
</feature>
<proteinExistence type="predicted"/>
<organism evidence="2 3">
    <name type="scientific">Dentiscutata erythropus</name>
    <dbReference type="NCBI Taxonomy" id="1348616"/>
    <lineage>
        <taxon>Eukaryota</taxon>
        <taxon>Fungi</taxon>
        <taxon>Fungi incertae sedis</taxon>
        <taxon>Mucoromycota</taxon>
        <taxon>Glomeromycotina</taxon>
        <taxon>Glomeromycetes</taxon>
        <taxon>Diversisporales</taxon>
        <taxon>Gigasporaceae</taxon>
        <taxon>Dentiscutata</taxon>
    </lineage>
</organism>
<dbReference type="OrthoDB" id="2396740at2759"/>
<name>A0A9N9ER23_9GLOM</name>
<evidence type="ECO:0000256" key="1">
    <source>
        <dbReference type="SAM" id="MobiDB-lite"/>
    </source>
</evidence>